<name>A0A0F7ZYC8_9HYPO</name>
<sequence length="156" mass="17788">MQSAGARRVLVSVSPKSPHYNVAWKSPDEIVRIALALMKERNLITLNDAPAPRLLGIERWHRIHIVFDIHNDLYDPERAHLPNQNDLRVVEVYLSGANGEDKVIVRVADKRRETEVNERIRELHDWNGNGSKPPFIADHANGNVPTYPNPRTLVRA</sequence>
<organism evidence="1 2">
    <name type="scientific">Hirsutella minnesotensis 3608</name>
    <dbReference type="NCBI Taxonomy" id="1043627"/>
    <lineage>
        <taxon>Eukaryota</taxon>
        <taxon>Fungi</taxon>
        <taxon>Dikarya</taxon>
        <taxon>Ascomycota</taxon>
        <taxon>Pezizomycotina</taxon>
        <taxon>Sordariomycetes</taxon>
        <taxon>Hypocreomycetidae</taxon>
        <taxon>Hypocreales</taxon>
        <taxon>Ophiocordycipitaceae</taxon>
        <taxon>Hirsutella</taxon>
    </lineage>
</organism>
<gene>
    <name evidence="1" type="ORF">HIM_08389</name>
</gene>
<dbReference type="EMBL" id="KQ030550">
    <property type="protein sequence ID" value="KJZ72247.1"/>
    <property type="molecule type" value="Genomic_DNA"/>
</dbReference>
<evidence type="ECO:0000313" key="1">
    <source>
        <dbReference type="EMBL" id="KJZ72247.1"/>
    </source>
</evidence>
<dbReference type="AlphaFoldDB" id="A0A0F7ZYC8"/>
<protein>
    <submittedName>
        <fullName evidence="1">Uncharacterized protein</fullName>
    </submittedName>
</protein>
<proteinExistence type="predicted"/>
<reference evidence="1 2" key="1">
    <citation type="journal article" date="2014" name="Genome Biol. Evol.">
        <title>Comparative genomics and transcriptomics analyses reveal divergent lifestyle features of nematode endoparasitic fungus Hirsutella minnesotensis.</title>
        <authorList>
            <person name="Lai Y."/>
            <person name="Liu K."/>
            <person name="Zhang X."/>
            <person name="Zhang X."/>
            <person name="Li K."/>
            <person name="Wang N."/>
            <person name="Shu C."/>
            <person name="Wu Y."/>
            <person name="Wang C."/>
            <person name="Bushley K.E."/>
            <person name="Xiang M."/>
            <person name="Liu X."/>
        </authorList>
    </citation>
    <scope>NUCLEOTIDE SEQUENCE [LARGE SCALE GENOMIC DNA]</scope>
    <source>
        <strain evidence="1 2">3608</strain>
    </source>
</reference>
<evidence type="ECO:0000313" key="2">
    <source>
        <dbReference type="Proteomes" id="UP000054481"/>
    </source>
</evidence>
<keyword evidence="2" id="KW-1185">Reference proteome</keyword>
<accession>A0A0F7ZYC8</accession>
<dbReference type="OrthoDB" id="4358740at2759"/>
<dbReference type="Proteomes" id="UP000054481">
    <property type="component" value="Unassembled WGS sequence"/>
</dbReference>